<dbReference type="Proteomes" id="UP000887540">
    <property type="component" value="Unplaced"/>
</dbReference>
<reference evidence="2" key="1">
    <citation type="submission" date="2022-11" db="UniProtKB">
        <authorList>
            <consortium name="WormBaseParasite"/>
        </authorList>
    </citation>
    <scope>IDENTIFICATION</scope>
</reference>
<evidence type="ECO:0000313" key="2">
    <source>
        <dbReference type="WBParaSite" id="ACRNAN_scaffold5712.g7539.t1"/>
    </source>
</evidence>
<protein>
    <submittedName>
        <fullName evidence="2">Uncharacterized protein</fullName>
    </submittedName>
</protein>
<organism evidence="1 2">
    <name type="scientific">Acrobeloides nanus</name>
    <dbReference type="NCBI Taxonomy" id="290746"/>
    <lineage>
        <taxon>Eukaryota</taxon>
        <taxon>Metazoa</taxon>
        <taxon>Ecdysozoa</taxon>
        <taxon>Nematoda</taxon>
        <taxon>Chromadorea</taxon>
        <taxon>Rhabditida</taxon>
        <taxon>Tylenchina</taxon>
        <taxon>Cephalobomorpha</taxon>
        <taxon>Cephaloboidea</taxon>
        <taxon>Cephalobidae</taxon>
        <taxon>Acrobeloides</taxon>
    </lineage>
</organism>
<dbReference type="AlphaFoldDB" id="A0A914E663"/>
<keyword evidence="1" id="KW-1185">Reference proteome</keyword>
<accession>A0A914E663</accession>
<evidence type="ECO:0000313" key="1">
    <source>
        <dbReference type="Proteomes" id="UP000887540"/>
    </source>
</evidence>
<name>A0A914E663_9BILA</name>
<proteinExistence type="predicted"/>
<dbReference type="WBParaSite" id="ACRNAN_scaffold5712.g7539.t1">
    <property type="protein sequence ID" value="ACRNAN_scaffold5712.g7539.t1"/>
    <property type="gene ID" value="ACRNAN_scaffold5712.g7539"/>
</dbReference>
<sequence>MLEGEPYIVCNGGEDPNCSISLFQGYNLTYPVAYSCHIKAINEYCDHWHFNLTGYCMQGRNLTFTKLLGIA</sequence>